<dbReference type="AlphaFoldDB" id="A0A323TAU4"/>
<dbReference type="SUPFAM" id="SSF56784">
    <property type="entry name" value="HAD-like"/>
    <property type="match status" value="1"/>
</dbReference>
<keyword evidence="2" id="KW-1185">Reference proteome</keyword>
<dbReference type="InterPro" id="IPR000150">
    <property type="entry name" value="Cof"/>
</dbReference>
<organism evidence="1 2">
    <name type="scientific">Salipaludibacillus keqinensis</name>
    <dbReference type="NCBI Taxonomy" id="2045207"/>
    <lineage>
        <taxon>Bacteria</taxon>
        <taxon>Bacillati</taxon>
        <taxon>Bacillota</taxon>
        <taxon>Bacilli</taxon>
        <taxon>Bacillales</taxon>
        <taxon>Bacillaceae</taxon>
    </lineage>
</organism>
<dbReference type="Gene3D" id="3.30.1240.10">
    <property type="match status" value="1"/>
</dbReference>
<dbReference type="SFLD" id="SFLDS00003">
    <property type="entry name" value="Haloacid_Dehalogenase"/>
    <property type="match status" value="1"/>
</dbReference>
<reference evidence="1 2" key="1">
    <citation type="submission" date="2017-10" db="EMBL/GenBank/DDBJ databases">
        <title>Bacillus sp. nov., a halophilic bacterium isolated from a Keqin Lake.</title>
        <authorList>
            <person name="Wang H."/>
        </authorList>
    </citation>
    <scope>NUCLEOTIDE SEQUENCE [LARGE SCALE GENOMIC DNA]</scope>
    <source>
        <strain evidence="1 2">KQ-12</strain>
    </source>
</reference>
<dbReference type="InterPro" id="IPR006379">
    <property type="entry name" value="HAD-SF_hydro_IIB"/>
</dbReference>
<dbReference type="SFLD" id="SFLDG01144">
    <property type="entry name" value="C2.B.4:_PGP_Like"/>
    <property type="match status" value="1"/>
</dbReference>
<accession>A0A323TAU4</accession>
<comment type="caution">
    <text evidence="1">The sequence shown here is derived from an EMBL/GenBank/DDBJ whole genome shotgun (WGS) entry which is preliminary data.</text>
</comment>
<sequence length="257" mass="28991">MSKKLIFFDIDGTLLDHDKELPASTEEAIGTLQEAGHYVAIATGRAPFMYKQLRERLGISTFVSFNGQYVVLDGEPILKNPLNKEELKRLTEHAIGHDHPVVFMDHRDMKANIPFHPHIEKSIGSLKFDHPAFDPSYLEGREIYQSLLFCTSEEQPPYEKEFAQFDFIRWHKFSTDILPVGGSKAKGIEAIMEKLNMNREDVYVFGDGPNDLEMLQCTPNSVAMGNAMPEVKKVAGFVTKDVDDNGIVHGLKHMGLL</sequence>
<dbReference type="CDD" id="cd07517">
    <property type="entry name" value="HAD_HPP"/>
    <property type="match status" value="1"/>
</dbReference>
<dbReference type="EMBL" id="PDOD01000006">
    <property type="protein sequence ID" value="PYZ91654.1"/>
    <property type="molecule type" value="Genomic_DNA"/>
</dbReference>
<name>A0A323TAU4_9BACI</name>
<gene>
    <name evidence="1" type="ORF">CR194_18670</name>
</gene>
<dbReference type="Pfam" id="PF08282">
    <property type="entry name" value="Hydrolase_3"/>
    <property type="match status" value="1"/>
</dbReference>
<dbReference type="NCBIfam" id="TIGR00099">
    <property type="entry name" value="Cof-subfamily"/>
    <property type="match status" value="1"/>
</dbReference>
<evidence type="ECO:0000313" key="1">
    <source>
        <dbReference type="EMBL" id="PYZ91654.1"/>
    </source>
</evidence>
<dbReference type="SFLD" id="SFLDG01140">
    <property type="entry name" value="C2.B:_Phosphomannomutase_and_P"/>
    <property type="match status" value="1"/>
</dbReference>
<dbReference type="Proteomes" id="UP000248214">
    <property type="component" value="Unassembled WGS sequence"/>
</dbReference>
<dbReference type="GO" id="GO:0016791">
    <property type="term" value="F:phosphatase activity"/>
    <property type="evidence" value="ECO:0007669"/>
    <property type="project" value="UniProtKB-ARBA"/>
</dbReference>
<dbReference type="RefSeq" id="WP_110611909.1">
    <property type="nucleotide sequence ID" value="NZ_PDOD01000006.1"/>
</dbReference>
<dbReference type="PANTHER" id="PTHR10000:SF25">
    <property type="entry name" value="PHOSPHATASE YKRA-RELATED"/>
    <property type="match status" value="1"/>
</dbReference>
<dbReference type="GO" id="GO:0005829">
    <property type="term" value="C:cytosol"/>
    <property type="evidence" value="ECO:0007669"/>
    <property type="project" value="TreeGrafter"/>
</dbReference>
<dbReference type="OrthoDB" id="9810101at2"/>
<evidence type="ECO:0000313" key="2">
    <source>
        <dbReference type="Proteomes" id="UP000248214"/>
    </source>
</evidence>
<dbReference type="InterPro" id="IPR036412">
    <property type="entry name" value="HAD-like_sf"/>
</dbReference>
<dbReference type="NCBIfam" id="TIGR01484">
    <property type="entry name" value="HAD-SF-IIB"/>
    <property type="match status" value="1"/>
</dbReference>
<dbReference type="InterPro" id="IPR023214">
    <property type="entry name" value="HAD_sf"/>
</dbReference>
<protein>
    <submittedName>
        <fullName evidence="1">Phosphatase</fullName>
    </submittedName>
</protein>
<dbReference type="PANTHER" id="PTHR10000">
    <property type="entry name" value="PHOSPHOSERINE PHOSPHATASE"/>
    <property type="match status" value="1"/>
</dbReference>
<proteinExistence type="predicted"/>
<dbReference type="GO" id="GO:0000287">
    <property type="term" value="F:magnesium ion binding"/>
    <property type="evidence" value="ECO:0007669"/>
    <property type="project" value="TreeGrafter"/>
</dbReference>
<dbReference type="Gene3D" id="3.40.50.1000">
    <property type="entry name" value="HAD superfamily/HAD-like"/>
    <property type="match status" value="1"/>
</dbReference>